<evidence type="ECO:0000256" key="3">
    <source>
        <dbReference type="ARBA" id="ARBA00023002"/>
    </source>
</evidence>
<dbReference type="InterPro" id="IPR001670">
    <property type="entry name" value="ADH_Fe/GldA"/>
</dbReference>
<dbReference type="Pfam" id="PF00465">
    <property type="entry name" value="Fe-ADH"/>
    <property type="match status" value="1"/>
</dbReference>
<dbReference type="GO" id="GO:0046872">
    <property type="term" value="F:metal ion binding"/>
    <property type="evidence" value="ECO:0007669"/>
    <property type="project" value="InterPro"/>
</dbReference>
<dbReference type="Gene3D" id="1.20.1090.10">
    <property type="entry name" value="Dehydroquinate synthase-like - alpha domain"/>
    <property type="match status" value="1"/>
</dbReference>
<evidence type="ECO:0000259" key="6">
    <source>
        <dbReference type="Pfam" id="PF25137"/>
    </source>
</evidence>
<dbReference type="AlphaFoldDB" id="A0A399RNG5"/>
<evidence type="ECO:0000256" key="1">
    <source>
        <dbReference type="ARBA" id="ARBA00001962"/>
    </source>
</evidence>
<dbReference type="RefSeq" id="WP_119374819.1">
    <property type="nucleotide sequence ID" value="NZ_QWFX01000005.1"/>
</dbReference>
<dbReference type="SUPFAM" id="SSF56796">
    <property type="entry name" value="Dehydroquinate synthase-like"/>
    <property type="match status" value="1"/>
</dbReference>
<dbReference type="InterPro" id="IPR018211">
    <property type="entry name" value="ADH_Fe_CS"/>
</dbReference>
<protein>
    <submittedName>
        <fullName evidence="7">Iron-containing alcohol dehydrogenase</fullName>
    </submittedName>
</protein>
<dbReference type="PROSITE" id="PS00060">
    <property type="entry name" value="ADH_IRON_2"/>
    <property type="match status" value="1"/>
</dbReference>
<reference evidence="7 8" key="1">
    <citation type="submission" date="2018-08" db="EMBL/GenBank/DDBJ databases">
        <title>Henriciella mobilis sp. nov., isolated from seawater.</title>
        <authorList>
            <person name="Cheng H."/>
            <person name="Wu Y.-H."/>
            <person name="Xu X.-W."/>
            <person name="Guo L.-L."/>
        </authorList>
    </citation>
    <scope>NUCLEOTIDE SEQUENCE [LARGE SCALE GENOMIC DNA]</scope>
    <source>
        <strain evidence="7 8">JN25</strain>
    </source>
</reference>
<gene>
    <name evidence="7" type="ORF">D1223_02500</name>
</gene>
<dbReference type="OrthoDB" id="9815791at2"/>
<dbReference type="PANTHER" id="PTHR11496">
    <property type="entry name" value="ALCOHOL DEHYDROGENASE"/>
    <property type="match status" value="1"/>
</dbReference>
<comment type="cofactor">
    <cofactor evidence="1">
        <name>Fe cation</name>
        <dbReference type="ChEBI" id="CHEBI:24875"/>
    </cofactor>
</comment>
<proteinExistence type="inferred from homology"/>
<dbReference type="PANTHER" id="PTHR11496:SF102">
    <property type="entry name" value="ALCOHOL DEHYDROGENASE 4"/>
    <property type="match status" value="1"/>
</dbReference>
<evidence type="ECO:0000313" key="8">
    <source>
        <dbReference type="Proteomes" id="UP000266385"/>
    </source>
</evidence>
<evidence type="ECO:0000259" key="5">
    <source>
        <dbReference type="Pfam" id="PF00465"/>
    </source>
</evidence>
<sequence length="391" mass="41079">MTSHFQHNFNRIARIIHGGEAGLVLPVILREENIRDVLLVTSPSMARSAYLKALIAGLPCRDLTVYGACRPHSPARCTIEAVHAMNGRRPDAVLAVGGGSVIDTAKSVCIAFWKNIASEEALSGLLLGSVRLNSGEAEPHPRIIALPTTLSAAELSPVGGMLTERKSAKETIGHEYAIPRTIIYDPAALVHAPREILLSSGIKAIDHAAETLCALQPNAYTEPLAERALALLGNALPAIADAMDLKKPPPRRLLAEAQLGCWMSVAGPAHGVLVGASHAIGHALGAVCGVSHGLTSCVTLAPVLRWNHAYCPRANRLISLALSGNAAGDAASIIEGLVARLSLPSRLSEIGVDRAQFPAVADVAICDRYAASNCRPIMSGADIVEILEWAA</sequence>
<dbReference type="Proteomes" id="UP000266385">
    <property type="component" value="Unassembled WGS sequence"/>
</dbReference>
<evidence type="ECO:0000256" key="4">
    <source>
        <dbReference type="ARBA" id="ARBA00023027"/>
    </source>
</evidence>
<keyword evidence="4" id="KW-0520">NAD</keyword>
<name>A0A399RNG5_9PROT</name>
<comment type="caution">
    <text evidence="7">The sequence shown here is derived from an EMBL/GenBank/DDBJ whole genome shotgun (WGS) entry which is preliminary data.</text>
</comment>
<dbReference type="InterPro" id="IPR039697">
    <property type="entry name" value="Alcohol_dehydrogenase_Fe"/>
</dbReference>
<accession>A0A399RNG5</accession>
<evidence type="ECO:0000256" key="2">
    <source>
        <dbReference type="ARBA" id="ARBA00007358"/>
    </source>
</evidence>
<feature type="domain" description="Fe-containing alcohol dehydrogenase-like C-terminal" evidence="6">
    <location>
        <begin position="199"/>
        <end position="389"/>
    </location>
</feature>
<dbReference type="Pfam" id="PF25137">
    <property type="entry name" value="ADH_Fe_C"/>
    <property type="match status" value="1"/>
</dbReference>
<feature type="domain" description="Alcohol dehydrogenase iron-type/glycerol dehydrogenase GldA" evidence="5">
    <location>
        <begin position="14"/>
        <end position="186"/>
    </location>
</feature>
<keyword evidence="3" id="KW-0560">Oxidoreductase</keyword>
<keyword evidence="8" id="KW-1185">Reference proteome</keyword>
<dbReference type="GO" id="GO:0004022">
    <property type="term" value="F:alcohol dehydrogenase (NAD+) activity"/>
    <property type="evidence" value="ECO:0007669"/>
    <property type="project" value="TreeGrafter"/>
</dbReference>
<organism evidence="7 8">
    <name type="scientific">Henriciella mobilis</name>
    <dbReference type="NCBI Taxonomy" id="2305467"/>
    <lineage>
        <taxon>Bacteria</taxon>
        <taxon>Pseudomonadati</taxon>
        <taxon>Pseudomonadota</taxon>
        <taxon>Alphaproteobacteria</taxon>
        <taxon>Hyphomonadales</taxon>
        <taxon>Hyphomonadaceae</taxon>
        <taxon>Henriciella</taxon>
    </lineage>
</organism>
<evidence type="ECO:0000313" key="7">
    <source>
        <dbReference type="EMBL" id="RIJ32738.1"/>
    </source>
</evidence>
<comment type="similarity">
    <text evidence="2">Belongs to the iron-containing alcohol dehydrogenase family.</text>
</comment>
<dbReference type="InterPro" id="IPR056798">
    <property type="entry name" value="ADH_Fe_C"/>
</dbReference>
<dbReference type="Gene3D" id="3.40.50.1970">
    <property type="match status" value="1"/>
</dbReference>
<dbReference type="EMBL" id="QWFX01000005">
    <property type="protein sequence ID" value="RIJ32738.1"/>
    <property type="molecule type" value="Genomic_DNA"/>
</dbReference>